<evidence type="ECO:0000256" key="1">
    <source>
        <dbReference type="ARBA" id="ARBA00022860"/>
    </source>
</evidence>
<feature type="compositionally biased region" description="Polar residues" evidence="4">
    <location>
        <begin position="46"/>
        <end position="59"/>
    </location>
</feature>
<evidence type="ECO:0000313" key="6">
    <source>
        <dbReference type="EMBL" id="ONK74356.1"/>
    </source>
</evidence>
<dbReference type="AlphaFoldDB" id="A0A5P1F7K5"/>
<dbReference type="GO" id="GO:0005516">
    <property type="term" value="F:calmodulin binding"/>
    <property type="evidence" value="ECO:0007669"/>
    <property type="project" value="UniProtKB-KW"/>
</dbReference>
<dbReference type="InterPro" id="IPR000048">
    <property type="entry name" value="IQ_motif_EF-hand-BS"/>
</dbReference>
<organism evidence="6 7">
    <name type="scientific">Asparagus officinalis</name>
    <name type="common">Garden asparagus</name>
    <dbReference type="NCBI Taxonomy" id="4686"/>
    <lineage>
        <taxon>Eukaryota</taxon>
        <taxon>Viridiplantae</taxon>
        <taxon>Streptophyta</taxon>
        <taxon>Embryophyta</taxon>
        <taxon>Tracheophyta</taxon>
        <taxon>Spermatophyta</taxon>
        <taxon>Magnoliopsida</taxon>
        <taxon>Liliopsida</taxon>
        <taxon>Asparagales</taxon>
        <taxon>Asparagaceae</taxon>
        <taxon>Asparagoideae</taxon>
        <taxon>Asparagus</taxon>
    </lineage>
</organism>
<comment type="similarity">
    <text evidence="2">Belongs to the IQD family.</text>
</comment>
<feature type="compositionally biased region" description="Basic and acidic residues" evidence="4">
    <location>
        <begin position="161"/>
        <end position="181"/>
    </location>
</feature>
<dbReference type="OMA" id="EYGHHGR"/>
<feature type="region of interest" description="Disordered" evidence="4">
    <location>
        <begin position="276"/>
        <end position="309"/>
    </location>
</feature>
<dbReference type="Proteomes" id="UP000243459">
    <property type="component" value="Chromosome 3"/>
</dbReference>
<accession>A0A5P1F7K5</accession>
<feature type="region of interest" description="Disordered" evidence="4">
    <location>
        <begin position="148"/>
        <end position="238"/>
    </location>
</feature>
<dbReference type="EMBL" id="CM007383">
    <property type="protein sequence ID" value="ONK74356.1"/>
    <property type="molecule type" value="Genomic_DNA"/>
</dbReference>
<dbReference type="PANTHER" id="PTHR32295:SF45">
    <property type="entry name" value="PROTEIN IQ-DOMAIN 19"/>
    <property type="match status" value="1"/>
</dbReference>
<evidence type="ECO:0000256" key="4">
    <source>
        <dbReference type="SAM" id="MobiDB-lite"/>
    </source>
</evidence>
<protein>
    <recommendedName>
        <fullName evidence="5">DUF4005 domain-containing protein</fullName>
    </recommendedName>
</protein>
<gene>
    <name evidence="6" type="ORF">A4U43_C03F5390</name>
</gene>
<sequence>MGKAAKWLRLFLTGKKEKEKHGLDPVMQSGPLSTPPVKEKKRWSFRRSSTGTALEQKSASVRGHARRLSDSDVDQKRQAAAIKIQSVFRAHLARKALCALKGLVKLQALIRGHLVRMQATATLRRIRAMVTAQARVRTQRLRMLEEAHAMSHHRQNNHWRSPQESRSRQSYEMEENIRIVEMDIGEPRSSAKSRNIHRKDQRLPTSYSATNTPYKRDPSREPSPSRSILTDHKSPQADSGHFAEYFITSEISSPPYLSTPSIQDCPLFPSYMANTESSRAKARSHSAPKQRRPSIEGRSSSRGGRMQRNSCYVKLDRSSISLQESECGSTSTVMTSTQYARSLMAYELFSELNYP</sequence>
<dbReference type="InterPro" id="IPR025064">
    <property type="entry name" value="DUF4005"/>
</dbReference>
<feature type="domain" description="DUF4005" evidence="5">
    <location>
        <begin position="250"/>
        <end position="323"/>
    </location>
</feature>
<dbReference type="SMART" id="SM00015">
    <property type="entry name" value="IQ"/>
    <property type="match status" value="2"/>
</dbReference>
<reference evidence="7" key="1">
    <citation type="journal article" date="2017" name="Nat. Commun.">
        <title>The asparagus genome sheds light on the origin and evolution of a young Y chromosome.</title>
        <authorList>
            <person name="Harkess A."/>
            <person name="Zhou J."/>
            <person name="Xu C."/>
            <person name="Bowers J.E."/>
            <person name="Van der Hulst R."/>
            <person name="Ayyampalayam S."/>
            <person name="Mercati F."/>
            <person name="Riccardi P."/>
            <person name="McKain M.R."/>
            <person name="Kakrana A."/>
            <person name="Tang H."/>
            <person name="Ray J."/>
            <person name="Groenendijk J."/>
            <person name="Arikit S."/>
            <person name="Mathioni S.M."/>
            <person name="Nakano M."/>
            <person name="Shan H."/>
            <person name="Telgmann-Rauber A."/>
            <person name="Kanno A."/>
            <person name="Yue Z."/>
            <person name="Chen H."/>
            <person name="Li W."/>
            <person name="Chen Y."/>
            <person name="Xu X."/>
            <person name="Zhang Y."/>
            <person name="Luo S."/>
            <person name="Chen H."/>
            <person name="Gao J."/>
            <person name="Mao Z."/>
            <person name="Pires J.C."/>
            <person name="Luo M."/>
            <person name="Kudrna D."/>
            <person name="Wing R.A."/>
            <person name="Meyers B.C."/>
            <person name="Yi K."/>
            <person name="Kong H."/>
            <person name="Lavrijsen P."/>
            <person name="Sunseri F."/>
            <person name="Falavigna A."/>
            <person name="Ye Y."/>
            <person name="Leebens-Mack J.H."/>
            <person name="Chen G."/>
        </authorList>
    </citation>
    <scope>NUCLEOTIDE SEQUENCE [LARGE SCALE GENOMIC DNA]</scope>
    <source>
        <strain evidence="7">cv. DH0086</strain>
    </source>
</reference>
<dbReference type="Pfam" id="PF00612">
    <property type="entry name" value="IQ"/>
    <property type="match status" value="2"/>
</dbReference>
<dbReference type="OrthoDB" id="685302at2759"/>
<keyword evidence="1" id="KW-0112">Calmodulin-binding</keyword>
<dbReference type="PANTHER" id="PTHR32295">
    <property type="entry name" value="IQ-DOMAIN 5-RELATED"/>
    <property type="match status" value="1"/>
</dbReference>
<name>A0A5P1F7K5_ASPOF</name>
<evidence type="ECO:0000313" key="7">
    <source>
        <dbReference type="Proteomes" id="UP000243459"/>
    </source>
</evidence>
<dbReference type="Gramene" id="ONK74356">
    <property type="protein sequence ID" value="ONK74356"/>
    <property type="gene ID" value="A4U43_C03F5390"/>
</dbReference>
<evidence type="ECO:0000256" key="3">
    <source>
        <dbReference type="ARBA" id="ARBA00024378"/>
    </source>
</evidence>
<dbReference type="PROSITE" id="PS50096">
    <property type="entry name" value="IQ"/>
    <property type="match status" value="2"/>
</dbReference>
<comment type="subunit">
    <text evidence="3">Binds to multiple calmodulin (CaM) in the presence of Ca(2+) and CaM-like proteins.</text>
</comment>
<proteinExistence type="inferred from homology"/>
<dbReference type="Gene3D" id="1.20.5.190">
    <property type="match status" value="1"/>
</dbReference>
<keyword evidence="7" id="KW-1185">Reference proteome</keyword>
<evidence type="ECO:0000259" key="5">
    <source>
        <dbReference type="Pfam" id="PF13178"/>
    </source>
</evidence>
<evidence type="ECO:0000256" key="2">
    <source>
        <dbReference type="ARBA" id="ARBA00024341"/>
    </source>
</evidence>
<feature type="compositionally biased region" description="Polar residues" evidence="4">
    <location>
        <begin position="203"/>
        <end position="213"/>
    </location>
</feature>
<feature type="compositionally biased region" description="Basic residues" evidence="4">
    <location>
        <begin position="280"/>
        <end position="292"/>
    </location>
</feature>
<dbReference type="Pfam" id="PF13178">
    <property type="entry name" value="DUF4005"/>
    <property type="match status" value="1"/>
</dbReference>
<feature type="region of interest" description="Disordered" evidence="4">
    <location>
        <begin position="19"/>
        <end position="74"/>
    </location>
</feature>